<dbReference type="InterPro" id="IPR016162">
    <property type="entry name" value="Ald_DH_N"/>
</dbReference>
<dbReference type="Gene3D" id="3.40.605.10">
    <property type="entry name" value="Aldehyde Dehydrogenase, Chain A, domain 1"/>
    <property type="match status" value="1"/>
</dbReference>
<evidence type="ECO:0000313" key="7">
    <source>
        <dbReference type="EMBL" id="RVV99368.1"/>
    </source>
</evidence>
<dbReference type="Pfam" id="PF00171">
    <property type="entry name" value="Aldedh"/>
    <property type="match status" value="1"/>
</dbReference>
<feature type="domain" description="Aldehyde dehydrogenase" evidence="6">
    <location>
        <begin position="23"/>
        <end position="480"/>
    </location>
</feature>
<keyword evidence="2 5" id="KW-0560">Oxidoreductase</keyword>
<comment type="similarity">
    <text evidence="1 5">Belongs to the aldehyde dehydrogenase family.</text>
</comment>
<dbReference type="InterPro" id="IPR016163">
    <property type="entry name" value="Ald_DH_C"/>
</dbReference>
<evidence type="ECO:0000256" key="5">
    <source>
        <dbReference type="RuleBase" id="RU003345"/>
    </source>
</evidence>
<dbReference type="AlphaFoldDB" id="A0A438AKX0"/>
<proteinExistence type="inferred from homology"/>
<name>A0A438AKX0_9RHOB</name>
<dbReference type="GO" id="GO:0016620">
    <property type="term" value="F:oxidoreductase activity, acting on the aldehyde or oxo group of donors, NAD or NADP as acceptor"/>
    <property type="evidence" value="ECO:0007669"/>
    <property type="project" value="InterPro"/>
</dbReference>
<dbReference type="Proteomes" id="UP000285908">
    <property type="component" value="Unassembled WGS sequence"/>
</dbReference>
<keyword evidence="3" id="KW-0520">NAD</keyword>
<reference evidence="7 8" key="1">
    <citation type="submission" date="2018-11" db="EMBL/GenBank/DDBJ databases">
        <title>Mesobaculum littorinae gen. nov., sp. nov., isolated from Littorina scabra that represents a novel genus of the order Rhodobacteraceae.</title>
        <authorList>
            <person name="Li F."/>
        </authorList>
    </citation>
    <scope>NUCLEOTIDE SEQUENCE [LARGE SCALE GENOMIC DNA]</scope>
    <source>
        <strain evidence="7 8">M0103</strain>
    </source>
</reference>
<gene>
    <name evidence="7" type="ORF">EKE94_01355</name>
</gene>
<evidence type="ECO:0000256" key="2">
    <source>
        <dbReference type="ARBA" id="ARBA00023002"/>
    </source>
</evidence>
<protein>
    <submittedName>
        <fullName evidence="7">Aldehyde dehydrogenase family protein</fullName>
    </submittedName>
</protein>
<dbReference type="InterPro" id="IPR015590">
    <property type="entry name" value="Aldehyde_DH_dom"/>
</dbReference>
<dbReference type="InterPro" id="IPR029510">
    <property type="entry name" value="Ald_DH_CS_GLU"/>
</dbReference>
<dbReference type="OrthoDB" id="9812625at2"/>
<dbReference type="PROSITE" id="PS00687">
    <property type="entry name" value="ALDEHYDE_DEHYDR_GLU"/>
    <property type="match status" value="1"/>
</dbReference>
<dbReference type="PANTHER" id="PTHR42986">
    <property type="entry name" value="BENZALDEHYDE DEHYDROGENASE YFMT"/>
    <property type="match status" value="1"/>
</dbReference>
<evidence type="ECO:0000256" key="3">
    <source>
        <dbReference type="ARBA" id="ARBA00023027"/>
    </source>
</evidence>
<sequence length="492" mass="50907">MDGAAASFLDARDWQGKIYSGGWVAGSADPADVRAPADGSVVARTGIATAGDLERAAQAAARAQPAWAATPAAERAAILTRAADILVANRDALLPWIIRETGSIPSKAGIEVEHGAGFLRAAANAAMEEQHRSLPSVDGRGAEEELIRVPHGVVGVISPFNFPLVLSIRAIAAALATGNAVVHKPDPRTPITGGTIIARAFEDAGLPEDLLHILPGGAEVGAAMCDDPRIAMVSFTGSPEAGAKVGEACGRSLKKVQLELGGKNPVVVMEDTDLDTAASNCAWGAWLHQGQICMSTGLILVPVGKAEKLTQMLVTKAHHLPVGDPATEQCALGPLIAESEAQRIEAIVEDAVARGATLHVGGKARGTMFPATVLSGVTPGMRAFDEEIFGPVAVIVAYTDVEDAVDLATRTDFGLAASVIGADTDAARALGLRLKVGHLHINDQTVNASPLAPFGGRGRSGNGSRVSGSAIWEEFSQWVWITTKPAATPYPF</sequence>
<evidence type="ECO:0000313" key="8">
    <source>
        <dbReference type="Proteomes" id="UP000285908"/>
    </source>
</evidence>
<dbReference type="EMBL" id="RQXX01000001">
    <property type="protein sequence ID" value="RVV99368.1"/>
    <property type="molecule type" value="Genomic_DNA"/>
</dbReference>
<dbReference type="RefSeq" id="WP_127904810.1">
    <property type="nucleotide sequence ID" value="NZ_RQXX01000001.1"/>
</dbReference>
<dbReference type="InterPro" id="IPR016161">
    <property type="entry name" value="Ald_DH/histidinol_DH"/>
</dbReference>
<evidence type="ECO:0000259" key="6">
    <source>
        <dbReference type="Pfam" id="PF00171"/>
    </source>
</evidence>
<keyword evidence="8" id="KW-1185">Reference proteome</keyword>
<accession>A0A438AKX0</accession>
<dbReference type="Gene3D" id="3.40.309.10">
    <property type="entry name" value="Aldehyde Dehydrogenase, Chain A, domain 2"/>
    <property type="match status" value="1"/>
</dbReference>
<dbReference type="PANTHER" id="PTHR42986:SF1">
    <property type="entry name" value="BENZALDEHYDE DEHYDROGENASE YFMT"/>
    <property type="match status" value="1"/>
</dbReference>
<evidence type="ECO:0000256" key="4">
    <source>
        <dbReference type="PROSITE-ProRule" id="PRU10007"/>
    </source>
</evidence>
<comment type="caution">
    <text evidence="7">The sequence shown here is derived from an EMBL/GenBank/DDBJ whole genome shotgun (WGS) entry which is preliminary data.</text>
</comment>
<dbReference type="SUPFAM" id="SSF53720">
    <property type="entry name" value="ALDH-like"/>
    <property type="match status" value="1"/>
</dbReference>
<organism evidence="7 8">
    <name type="scientific">Mesobaculum littorinae</name>
    <dbReference type="NCBI Taxonomy" id="2486419"/>
    <lineage>
        <taxon>Bacteria</taxon>
        <taxon>Pseudomonadati</taxon>
        <taxon>Pseudomonadota</taxon>
        <taxon>Alphaproteobacteria</taxon>
        <taxon>Rhodobacterales</taxon>
        <taxon>Roseobacteraceae</taxon>
        <taxon>Mesobaculum</taxon>
    </lineage>
</organism>
<evidence type="ECO:0000256" key="1">
    <source>
        <dbReference type="ARBA" id="ARBA00009986"/>
    </source>
</evidence>
<feature type="active site" evidence="4">
    <location>
        <position position="259"/>
    </location>
</feature>